<feature type="region of interest" description="Disordered" evidence="1">
    <location>
        <begin position="48"/>
        <end position="78"/>
    </location>
</feature>
<dbReference type="RefSeq" id="WP_197003218.1">
    <property type="nucleotide sequence ID" value="NZ_BONS01000039.1"/>
</dbReference>
<feature type="compositionally biased region" description="Polar residues" evidence="1">
    <location>
        <begin position="48"/>
        <end position="58"/>
    </location>
</feature>
<proteinExistence type="predicted"/>
<dbReference type="Proteomes" id="UP000622552">
    <property type="component" value="Unassembled WGS sequence"/>
</dbReference>
<name>A0A8J7KPE5_9ACTN</name>
<sequence>MPAVLFRFPLAAVLGLSEHATLSPDHAVTADRTLPGPALILRTGKVTTLASSGRNNPHSDPVAPVPAEPGPDGDAARPASEHILDLDASIPMTLHGVREPQPLPLSSQLHIAHTMGCAFMEIELTATGPVIGYTMPRPSDAHTTGQRLVNVNNRAFQRFLALLPDHFDVNRWEIPDTGQTVAVLLTDAASGDSFQVAFLDSAEPAAPSVLITIDLSGAVRAVGVYPSQDSAADSADDIAAADESVAMSVALILNDPVAAGAWLPVTGHIVEVVHQPDEDFERAVVLLVDHARLQLAATGPFPDRASAEAFAAQAGRGIGRIVAPLRDAQPPF</sequence>
<dbReference type="AlphaFoldDB" id="A0A8J7KPE5"/>
<gene>
    <name evidence="2" type="ORF">IW245_002406</name>
</gene>
<reference evidence="2" key="1">
    <citation type="submission" date="2020-11" db="EMBL/GenBank/DDBJ databases">
        <title>Sequencing the genomes of 1000 actinobacteria strains.</title>
        <authorList>
            <person name="Klenk H.-P."/>
        </authorList>
    </citation>
    <scope>NUCLEOTIDE SEQUENCE</scope>
    <source>
        <strain evidence="2">DSM 45356</strain>
    </source>
</reference>
<protein>
    <submittedName>
        <fullName evidence="2">Uncharacterized protein</fullName>
    </submittedName>
</protein>
<evidence type="ECO:0000256" key="1">
    <source>
        <dbReference type="SAM" id="MobiDB-lite"/>
    </source>
</evidence>
<accession>A0A8J7KPE5</accession>
<keyword evidence="3" id="KW-1185">Reference proteome</keyword>
<evidence type="ECO:0000313" key="2">
    <source>
        <dbReference type="EMBL" id="MBG6136212.1"/>
    </source>
</evidence>
<dbReference type="EMBL" id="JADOUF010000001">
    <property type="protein sequence ID" value="MBG6136212.1"/>
    <property type="molecule type" value="Genomic_DNA"/>
</dbReference>
<evidence type="ECO:0000313" key="3">
    <source>
        <dbReference type="Proteomes" id="UP000622552"/>
    </source>
</evidence>
<organism evidence="2 3">
    <name type="scientific">Longispora fulva</name>
    <dbReference type="NCBI Taxonomy" id="619741"/>
    <lineage>
        <taxon>Bacteria</taxon>
        <taxon>Bacillati</taxon>
        <taxon>Actinomycetota</taxon>
        <taxon>Actinomycetes</taxon>
        <taxon>Micromonosporales</taxon>
        <taxon>Micromonosporaceae</taxon>
        <taxon>Longispora</taxon>
    </lineage>
</organism>
<comment type="caution">
    <text evidence="2">The sequence shown here is derived from an EMBL/GenBank/DDBJ whole genome shotgun (WGS) entry which is preliminary data.</text>
</comment>